<dbReference type="RefSeq" id="WP_345326823.1">
    <property type="nucleotide sequence ID" value="NZ_BAABGA010000074.1"/>
</dbReference>
<reference evidence="2" key="1">
    <citation type="journal article" date="2019" name="Int. J. Syst. Evol. Microbiol.">
        <title>The Global Catalogue of Microorganisms (GCM) 10K type strain sequencing project: providing services to taxonomists for standard genome sequencing and annotation.</title>
        <authorList>
            <consortium name="The Broad Institute Genomics Platform"/>
            <consortium name="The Broad Institute Genome Sequencing Center for Infectious Disease"/>
            <person name="Wu L."/>
            <person name="Ma J."/>
        </authorList>
    </citation>
    <scope>NUCLEOTIDE SEQUENCE [LARGE SCALE GENOMIC DNA]</scope>
    <source>
        <strain evidence="2">JCM 17759</strain>
    </source>
</reference>
<protein>
    <recommendedName>
        <fullName evidence="3">Transposase</fullName>
    </recommendedName>
</protein>
<organism evidence="1 2">
    <name type="scientific">Novipirellula rosea</name>
    <dbReference type="NCBI Taxonomy" id="1031540"/>
    <lineage>
        <taxon>Bacteria</taxon>
        <taxon>Pseudomonadati</taxon>
        <taxon>Planctomycetota</taxon>
        <taxon>Planctomycetia</taxon>
        <taxon>Pirellulales</taxon>
        <taxon>Pirellulaceae</taxon>
        <taxon>Novipirellula</taxon>
    </lineage>
</organism>
<dbReference type="EMBL" id="BAABGA010000074">
    <property type="protein sequence ID" value="GAA4465370.1"/>
    <property type="molecule type" value="Genomic_DNA"/>
</dbReference>
<comment type="caution">
    <text evidence="1">The sequence shown here is derived from an EMBL/GenBank/DDBJ whole genome shotgun (WGS) entry which is preliminary data.</text>
</comment>
<evidence type="ECO:0008006" key="3">
    <source>
        <dbReference type="Google" id="ProtNLM"/>
    </source>
</evidence>
<evidence type="ECO:0000313" key="1">
    <source>
        <dbReference type="EMBL" id="GAA4465370.1"/>
    </source>
</evidence>
<evidence type="ECO:0000313" key="2">
    <source>
        <dbReference type="Proteomes" id="UP001500840"/>
    </source>
</evidence>
<dbReference type="Proteomes" id="UP001500840">
    <property type="component" value="Unassembled WGS sequence"/>
</dbReference>
<proteinExistence type="predicted"/>
<name>A0ABP8NDF5_9BACT</name>
<sequence length="63" mass="7148">MSGLRGKHPPEVVQRVRDLLRLGTEVQSIVDRLHVSKSYVKSQRAILKKEAEAKAKAEQESHE</sequence>
<accession>A0ABP8NDF5</accession>
<gene>
    <name evidence="1" type="ORF">GCM10023156_53020</name>
</gene>
<keyword evidence="2" id="KW-1185">Reference proteome</keyword>